<keyword evidence="2" id="KW-1185">Reference proteome</keyword>
<evidence type="ECO:0000313" key="1">
    <source>
        <dbReference type="EMBL" id="MBB5986564.1"/>
    </source>
</evidence>
<reference evidence="1 2" key="1">
    <citation type="submission" date="2020-08" db="EMBL/GenBank/DDBJ databases">
        <title>Exploring microbial biodiversity for novel pathways involved in the catabolism of aromatic compounds derived from lignin.</title>
        <authorList>
            <person name="Elkins J."/>
        </authorList>
    </citation>
    <scope>NUCLEOTIDE SEQUENCE [LARGE SCALE GENOMIC DNA]</scope>
    <source>
        <strain evidence="1 2">B1D3A</strain>
    </source>
</reference>
<name>A0ABR6NH13_9SPHN</name>
<sequence length="55" mass="5922">MAVIGWKADVIDRAALLNRFPPIWPDIIADHVTFGGKLASGQLPPSVAAPDCRPR</sequence>
<organism evidence="1 2">
    <name type="scientific">Sphingobium lignivorans</name>
    <dbReference type="NCBI Taxonomy" id="2735886"/>
    <lineage>
        <taxon>Bacteria</taxon>
        <taxon>Pseudomonadati</taxon>
        <taxon>Pseudomonadota</taxon>
        <taxon>Alphaproteobacteria</taxon>
        <taxon>Sphingomonadales</taxon>
        <taxon>Sphingomonadaceae</taxon>
        <taxon>Sphingobium</taxon>
    </lineage>
</organism>
<dbReference type="Proteomes" id="UP001138540">
    <property type="component" value="Unassembled WGS sequence"/>
</dbReference>
<proteinExistence type="predicted"/>
<gene>
    <name evidence="1" type="ORF">HNP60_002538</name>
</gene>
<evidence type="ECO:0000313" key="2">
    <source>
        <dbReference type="Proteomes" id="UP001138540"/>
    </source>
</evidence>
<protein>
    <submittedName>
        <fullName evidence="1">Uncharacterized protein</fullName>
    </submittedName>
</protein>
<dbReference type="EMBL" id="JACHKA010000001">
    <property type="protein sequence ID" value="MBB5986564.1"/>
    <property type="molecule type" value="Genomic_DNA"/>
</dbReference>
<accession>A0ABR6NH13</accession>
<dbReference type="RefSeq" id="WP_184154212.1">
    <property type="nucleotide sequence ID" value="NZ_JACHKA010000001.1"/>
</dbReference>
<comment type="caution">
    <text evidence="1">The sequence shown here is derived from an EMBL/GenBank/DDBJ whole genome shotgun (WGS) entry which is preliminary data.</text>
</comment>